<dbReference type="EMBL" id="CAAALY010060749">
    <property type="protein sequence ID" value="VEL23223.1"/>
    <property type="molecule type" value="Genomic_DNA"/>
</dbReference>
<protein>
    <submittedName>
        <fullName evidence="1">Uncharacterized protein</fullName>
    </submittedName>
</protein>
<keyword evidence="2" id="KW-1185">Reference proteome</keyword>
<gene>
    <name evidence="1" type="ORF">PXEA_LOCUS16663</name>
</gene>
<comment type="caution">
    <text evidence="1">The sequence shown here is derived from an EMBL/GenBank/DDBJ whole genome shotgun (WGS) entry which is preliminary data.</text>
</comment>
<sequence>MMAGKDHAGAGHGMIVEFPGTDEAKSALIRLTLLICWADCRLRSNCLSSVSPLSTRRFTVDKRADRQIGILSKVCLCPVVHLAQPVFKFEGL</sequence>
<reference evidence="1" key="1">
    <citation type="submission" date="2018-11" db="EMBL/GenBank/DDBJ databases">
        <authorList>
            <consortium name="Pathogen Informatics"/>
        </authorList>
    </citation>
    <scope>NUCLEOTIDE SEQUENCE</scope>
</reference>
<dbReference type="Proteomes" id="UP000784294">
    <property type="component" value="Unassembled WGS sequence"/>
</dbReference>
<name>A0A3S4ZYX8_9PLAT</name>
<evidence type="ECO:0000313" key="2">
    <source>
        <dbReference type="Proteomes" id="UP000784294"/>
    </source>
</evidence>
<dbReference type="AlphaFoldDB" id="A0A3S4ZYX8"/>
<organism evidence="1 2">
    <name type="scientific">Protopolystoma xenopodis</name>
    <dbReference type="NCBI Taxonomy" id="117903"/>
    <lineage>
        <taxon>Eukaryota</taxon>
        <taxon>Metazoa</taxon>
        <taxon>Spiralia</taxon>
        <taxon>Lophotrochozoa</taxon>
        <taxon>Platyhelminthes</taxon>
        <taxon>Monogenea</taxon>
        <taxon>Polyopisthocotylea</taxon>
        <taxon>Polystomatidea</taxon>
        <taxon>Polystomatidae</taxon>
        <taxon>Protopolystoma</taxon>
    </lineage>
</organism>
<proteinExistence type="predicted"/>
<evidence type="ECO:0000313" key="1">
    <source>
        <dbReference type="EMBL" id="VEL23223.1"/>
    </source>
</evidence>
<accession>A0A3S4ZYX8</accession>